<comment type="caution">
    <text evidence="2">The sequence shown here is derived from an EMBL/GenBank/DDBJ whole genome shotgun (WGS) entry which is preliminary data.</text>
</comment>
<sequence length="74" mass="8362">MKKGLLFFLILSIMATALQAEVRPAIRLWGGLDSAWYAGQPGWYTFPEIGYKLGKLRVSQYKGPFIFMMIFLGG</sequence>
<feature type="chain" id="PRO_5017562847" evidence="1">
    <location>
        <begin position="21"/>
        <end position="74"/>
    </location>
</feature>
<dbReference type="AlphaFoldDB" id="A0A3E2BNS5"/>
<evidence type="ECO:0000313" key="2">
    <source>
        <dbReference type="EMBL" id="RFT16364.1"/>
    </source>
</evidence>
<protein>
    <submittedName>
        <fullName evidence="2">Uncharacterized protein</fullName>
    </submittedName>
</protein>
<gene>
    <name evidence="2" type="ORF">OP8BY_1968</name>
</gene>
<feature type="signal peptide" evidence="1">
    <location>
        <begin position="1"/>
        <end position="20"/>
    </location>
</feature>
<proteinExistence type="predicted"/>
<reference evidence="2 3" key="1">
    <citation type="submission" date="2018-08" db="EMBL/GenBank/DDBJ databases">
        <title>Genome analysis of the thermophilic bacterium of the candidate phylum Aminicenantes from deep subsurface aquifer revealed its physiology and ecological role.</title>
        <authorList>
            <person name="Kadnikov V.V."/>
            <person name="Mardanov A.V."/>
            <person name="Beletsky A.V."/>
            <person name="Karnachuk O.V."/>
            <person name="Ravin N.V."/>
        </authorList>
    </citation>
    <scope>NUCLEOTIDE SEQUENCE [LARGE SCALE GENOMIC DNA]</scope>
    <source>
        <strain evidence="2">BY38</strain>
    </source>
</reference>
<accession>A0A3E2BNS5</accession>
<evidence type="ECO:0000256" key="1">
    <source>
        <dbReference type="SAM" id="SignalP"/>
    </source>
</evidence>
<keyword evidence="1" id="KW-0732">Signal</keyword>
<organism evidence="2 3">
    <name type="scientific">Candidatus Saccharicenans subterraneus</name>
    <dbReference type="NCBI Taxonomy" id="2508984"/>
    <lineage>
        <taxon>Bacteria</taxon>
        <taxon>Candidatus Aminicenantota</taxon>
        <taxon>Candidatus Aminicenantia</taxon>
        <taxon>Candidatus Aminicenantales</taxon>
        <taxon>Candidatus Saccharicenantaceae</taxon>
        <taxon>Candidatus Saccharicenans</taxon>
    </lineage>
</organism>
<dbReference type="Proteomes" id="UP000257323">
    <property type="component" value="Unassembled WGS sequence"/>
</dbReference>
<name>A0A3E2BNS5_9BACT</name>
<evidence type="ECO:0000313" key="3">
    <source>
        <dbReference type="Proteomes" id="UP000257323"/>
    </source>
</evidence>
<dbReference type="EMBL" id="QUAH01000004">
    <property type="protein sequence ID" value="RFT16364.1"/>
    <property type="molecule type" value="Genomic_DNA"/>
</dbReference>